<evidence type="ECO:0000313" key="2">
    <source>
        <dbReference type="EMBL" id="KAH9417169.1"/>
    </source>
</evidence>
<name>A0ABQ8J3N7_DERPT</name>
<reference evidence="2 3" key="1">
    <citation type="journal article" date="2018" name="J. Allergy Clin. Immunol.">
        <title>High-quality assembly of Dermatophagoides pteronyssinus genome and transcriptome reveals a wide range of novel allergens.</title>
        <authorList>
            <person name="Liu X.Y."/>
            <person name="Yang K.Y."/>
            <person name="Wang M.Q."/>
            <person name="Kwok J.S."/>
            <person name="Zeng X."/>
            <person name="Yang Z."/>
            <person name="Xiao X.J."/>
            <person name="Lau C.P."/>
            <person name="Li Y."/>
            <person name="Huang Z.M."/>
            <person name="Ba J.G."/>
            <person name="Yim A.K."/>
            <person name="Ouyang C.Y."/>
            <person name="Ngai S.M."/>
            <person name="Chan T.F."/>
            <person name="Leung E.L."/>
            <person name="Liu L."/>
            <person name="Liu Z.G."/>
            <person name="Tsui S.K."/>
        </authorList>
    </citation>
    <scope>NUCLEOTIDE SEQUENCE [LARGE SCALE GENOMIC DNA]</scope>
    <source>
        <strain evidence="2">Derp</strain>
    </source>
</reference>
<evidence type="ECO:0000256" key="1">
    <source>
        <dbReference type="SAM" id="Phobius"/>
    </source>
</evidence>
<feature type="transmembrane region" description="Helical" evidence="1">
    <location>
        <begin position="73"/>
        <end position="92"/>
    </location>
</feature>
<feature type="transmembrane region" description="Helical" evidence="1">
    <location>
        <begin position="233"/>
        <end position="252"/>
    </location>
</feature>
<proteinExistence type="predicted"/>
<feature type="transmembrane region" description="Helical" evidence="1">
    <location>
        <begin position="331"/>
        <end position="353"/>
    </location>
</feature>
<reference evidence="2 3" key="2">
    <citation type="journal article" date="2022" name="Mol. Biol. Evol.">
        <title>Comparative Genomics Reveals Insights into the Divergent Evolution of Astigmatic Mites and Household Pest Adaptations.</title>
        <authorList>
            <person name="Xiong Q."/>
            <person name="Wan A.T."/>
            <person name="Liu X."/>
            <person name="Fung C.S."/>
            <person name="Xiao X."/>
            <person name="Malainual N."/>
            <person name="Hou J."/>
            <person name="Wang L."/>
            <person name="Wang M."/>
            <person name="Yang K.Y."/>
            <person name="Cui Y."/>
            <person name="Leung E.L."/>
            <person name="Nong W."/>
            <person name="Shin S.K."/>
            <person name="Au S.W."/>
            <person name="Jeong K.Y."/>
            <person name="Chew F.T."/>
            <person name="Hui J.H."/>
            <person name="Leung T.F."/>
            <person name="Tungtrongchitr A."/>
            <person name="Zhong N."/>
            <person name="Liu Z."/>
            <person name="Tsui S.K."/>
        </authorList>
    </citation>
    <scope>NUCLEOTIDE SEQUENCE [LARGE SCALE GENOMIC DNA]</scope>
    <source>
        <strain evidence="2">Derp</strain>
    </source>
</reference>
<keyword evidence="1" id="KW-0472">Membrane</keyword>
<evidence type="ECO:0000313" key="3">
    <source>
        <dbReference type="Proteomes" id="UP000887458"/>
    </source>
</evidence>
<feature type="transmembrane region" description="Helical" evidence="1">
    <location>
        <begin position="306"/>
        <end position="325"/>
    </location>
</feature>
<dbReference type="EMBL" id="NJHN03000078">
    <property type="protein sequence ID" value="KAH9417169.1"/>
    <property type="molecule type" value="Genomic_DNA"/>
</dbReference>
<keyword evidence="1" id="KW-0812">Transmembrane</keyword>
<organism evidence="2 3">
    <name type="scientific">Dermatophagoides pteronyssinus</name>
    <name type="common">European house dust mite</name>
    <dbReference type="NCBI Taxonomy" id="6956"/>
    <lineage>
        <taxon>Eukaryota</taxon>
        <taxon>Metazoa</taxon>
        <taxon>Ecdysozoa</taxon>
        <taxon>Arthropoda</taxon>
        <taxon>Chelicerata</taxon>
        <taxon>Arachnida</taxon>
        <taxon>Acari</taxon>
        <taxon>Acariformes</taxon>
        <taxon>Sarcoptiformes</taxon>
        <taxon>Astigmata</taxon>
        <taxon>Psoroptidia</taxon>
        <taxon>Analgoidea</taxon>
        <taxon>Pyroglyphidae</taxon>
        <taxon>Dermatophagoidinae</taxon>
        <taxon>Dermatophagoides</taxon>
    </lineage>
</organism>
<dbReference type="Proteomes" id="UP000887458">
    <property type="component" value="Unassembled WGS sequence"/>
</dbReference>
<accession>A0ABQ8J3N7</accession>
<keyword evidence="3" id="KW-1185">Reference proteome</keyword>
<feature type="transmembrane region" description="Helical" evidence="1">
    <location>
        <begin position="181"/>
        <end position="199"/>
    </location>
</feature>
<gene>
    <name evidence="2" type="ORF">DERP_012914</name>
</gene>
<keyword evidence="1" id="KW-1133">Transmembrane helix</keyword>
<protein>
    <recommendedName>
        <fullName evidence="4">Gustatory receptor</fullName>
    </recommendedName>
</protein>
<feature type="transmembrane region" description="Helical" evidence="1">
    <location>
        <begin position="430"/>
        <end position="449"/>
    </location>
</feature>
<evidence type="ECO:0008006" key="4">
    <source>
        <dbReference type="Google" id="ProtNLM"/>
    </source>
</evidence>
<feature type="transmembrane region" description="Helical" evidence="1">
    <location>
        <begin position="211"/>
        <end position="227"/>
    </location>
</feature>
<comment type="caution">
    <text evidence="2">The sequence shown here is derived from an EMBL/GenBank/DDBJ whole genome shotgun (WGS) entry which is preliminary data.</text>
</comment>
<sequence>MNNIRSLISTIILSIIDKCFKWKIFQWKFQKISIEINEFFECFKFYIIRLEYSLNDYENHRIPMNIYTFKRTIWITTICWINIIGIIRVVICPNTIELNAINALESKFHLKRMNLILSHLIIAYLLLDYLWLILFRNIIGYRFDANKLFIKYIQYNDEQLERKYYNYLKKFISIGNLASKLLNLIIFISVFDFNILIIYRIHLYYQNNEITLFEMITFIIIFSNILYRMEYLVGQLFGAMKHLLYFIELLKIQMKQMFKQLKSTLKRCRFLLSSTNNQKLFWQIFHTNYLQLYNELSIINKTVRNIFLIIEIISKSAIIFCSLFLSKQNEINIYIIIVVLFIISPFIYTNGIYSRVALFPKINQQCCNVLMNWLSRQQQFQITNSNNQKFILSRLLLRDTIKTNLFVQTMTENQFGISCGQIFFITKYKYVELFILNFIMIILFYKKMFTSINHF</sequence>
<feature type="transmembrane region" description="Helical" evidence="1">
    <location>
        <begin position="113"/>
        <end position="134"/>
    </location>
</feature>